<keyword evidence="9 14" id="KW-1133">Transmembrane helix</keyword>
<name>A0AAP3UXG7_9PROT</name>
<keyword evidence="8 14" id="KW-0479">Metal-binding</keyword>
<comment type="subunit">
    <text evidence="14">Homodimer.</text>
</comment>
<organism evidence="16 17">
    <name type="scientific">Marinimicrococcus flavescens</name>
    <dbReference type="NCBI Taxonomy" id="3031815"/>
    <lineage>
        <taxon>Bacteria</taxon>
        <taxon>Pseudomonadati</taxon>
        <taxon>Pseudomonadota</taxon>
        <taxon>Alphaproteobacteria</taxon>
        <taxon>Geminicoccales</taxon>
        <taxon>Geminicoccaceae</taxon>
        <taxon>Marinimicrococcus</taxon>
    </lineage>
</organism>
<comment type="pathway">
    <text evidence="2 14 15">Porphyrin-containing compound metabolism; protoporphyrin-IX biosynthesis; protoporphyrin-IX from protoporphyrinogen-IX: step 1/1.</text>
</comment>
<proteinExistence type="inferred from homology"/>
<keyword evidence="7 14" id="KW-0812">Transmembrane</keyword>
<feature type="transmembrane region" description="Helical" evidence="14">
    <location>
        <begin position="88"/>
        <end position="110"/>
    </location>
</feature>
<dbReference type="AlphaFoldDB" id="A0AAP3UXG7"/>
<keyword evidence="11 14" id="KW-0408">Iron</keyword>
<evidence type="ECO:0000256" key="2">
    <source>
        <dbReference type="ARBA" id="ARBA00005073"/>
    </source>
</evidence>
<evidence type="ECO:0000313" key="16">
    <source>
        <dbReference type="EMBL" id="MDF1585198.1"/>
    </source>
</evidence>
<dbReference type="GO" id="GO:0070818">
    <property type="term" value="F:protoporphyrinogen oxidase activity"/>
    <property type="evidence" value="ECO:0007669"/>
    <property type="project" value="UniProtKB-UniRule"/>
</dbReference>
<keyword evidence="17" id="KW-1185">Reference proteome</keyword>
<reference evidence="16 17" key="1">
    <citation type="submission" date="2023-03" db="EMBL/GenBank/DDBJ databases">
        <title>YIM 152171 draft genome.</title>
        <authorList>
            <person name="Yang Z."/>
        </authorList>
    </citation>
    <scope>NUCLEOTIDE SEQUENCE [LARGE SCALE GENOMIC DNA]</scope>
    <source>
        <strain evidence="16 17">YIM 152171</strain>
    </source>
</reference>
<comment type="subcellular location">
    <subcellularLocation>
        <location evidence="1 14">Cell membrane</location>
        <topology evidence="1 14">Multi-pass membrane protein</topology>
    </subcellularLocation>
</comment>
<dbReference type="GO" id="GO:0005886">
    <property type="term" value="C:plasma membrane"/>
    <property type="evidence" value="ECO:0007669"/>
    <property type="project" value="UniProtKB-SubCell"/>
</dbReference>
<evidence type="ECO:0000256" key="1">
    <source>
        <dbReference type="ARBA" id="ARBA00004651"/>
    </source>
</evidence>
<feature type="transmembrane region" description="Helical" evidence="14">
    <location>
        <begin position="122"/>
        <end position="140"/>
    </location>
</feature>
<evidence type="ECO:0000256" key="13">
    <source>
        <dbReference type="ARBA" id="ARBA00048390"/>
    </source>
</evidence>
<evidence type="ECO:0000256" key="8">
    <source>
        <dbReference type="ARBA" id="ARBA00022723"/>
    </source>
</evidence>
<evidence type="ECO:0000256" key="9">
    <source>
        <dbReference type="ARBA" id="ARBA00022989"/>
    </source>
</evidence>
<dbReference type="EC" id="1.3.99.-" evidence="14 15"/>
<comment type="function">
    <text evidence="14 15">Catalyzes the oxidation of protoporphyrinogen IX to protoporphyrin IX.</text>
</comment>
<feature type="binding site" description="axial binding residue" evidence="14">
    <location>
        <position position="87"/>
    </location>
    <ligand>
        <name>heme</name>
        <dbReference type="ChEBI" id="CHEBI:30413"/>
    </ligand>
    <ligandPart>
        <name>Fe</name>
        <dbReference type="ChEBI" id="CHEBI:18248"/>
    </ligandPart>
</feature>
<evidence type="ECO:0000256" key="10">
    <source>
        <dbReference type="ARBA" id="ARBA00023002"/>
    </source>
</evidence>
<keyword evidence="12 14" id="KW-0472">Membrane</keyword>
<sequence length="143" mass="15905">MGDAASWLKTLHIVAFAAWMAGMWYLPRLMVYHSDAAAGSEVSETFKIMERRLLRAIATPAMLVTLATGLAMAGLQGWWSEGWLHAKLLLVLLLAAAHGTLAAHVRGFAADRRERSSRWYRVFNEVPTLLFIGIVVLVILKPF</sequence>
<comment type="catalytic activity">
    <reaction evidence="13 14 15">
        <text>protoporphyrinogen IX + 3 A = protoporphyrin IX + 3 AH2</text>
        <dbReference type="Rhea" id="RHEA:62000"/>
        <dbReference type="ChEBI" id="CHEBI:13193"/>
        <dbReference type="ChEBI" id="CHEBI:17499"/>
        <dbReference type="ChEBI" id="CHEBI:57306"/>
        <dbReference type="ChEBI" id="CHEBI:57307"/>
    </reaction>
</comment>
<feature type="transmembrane region" description="Helical" evidence="14">
    <location>
        <begin position="6"/>
        <end position="26"/>
    </location>
</feature>
<dbReference type="Proteomes" id="UP001301140">
    <property type="component" value="Unassembled WGS sequence"/>
</dbReference>
<evidence type="ECO:0000256" key="5">
    <source>
        <dbReference type="ARBA" id="ARBA00022475"/>
    </source>
</evidence>
<dbReference type="PANTHER" id="PTHR40255:SF1">
    <property type="entry name" value="PROTOPORPHYRINOGEN IX OXIDASE"/>
    <property type="match status" value="1"/>
</dbReference>
<protein>
    <recommendedName>
        <fullName evidence="4 14">Protoporphyrinogen IX oxidase</fullName>
        <shortName evidence="14">PPO</shortName>
        <ecNumber evidence="14 15">1.3.99.-</ecNumber>
    </recommendedName>
</protein>
<evidence type="ECO:0000256" key="3">
    <source>
        <dbReference type="ARBA" id="ARBA00006501"/>
    </source>
</evidence>
<evidence type="ECO:0000256" key="12">
    <source>
        <dbReference type="ARBA" id="ARBA00023136"/>
    </source>
</evidence>
<gene>
    <name evidence="16" type="primary">hemJ</name>
    <name evidence="16" type="ORF">PZ740_02225</name>
</gene>
<dbReference type="InterPro" id="IPR005265">
    <property type="entry name" value="HemJ-like"/>
</dbReference>
<dbReference type="GO" id="GO:0006782">
    <property type="term" value="P:protoporphyrinogen IX biosynthetic process"/>
    <property type="evidence" value="ECO:0007669"/>
    <property type="project" value="UniProtKB-UniRule"/>
</dbReference>
<evidence type="ECO:0000256" key="14">
    <source>
        <dbReference type="HAMAP-Rule" id="MF_02239"/>
    </source>
</evidence>
<evidence type="ECO:0000256" key="15">
    <source>
        <dbReference type="PIRNR" id="PIRNR004638"/>
    </source>
</evidence>
<evidence type="ECO:0000256" key="4">
    <source>
        <dbReference type="ARBA" id="ARBA00017504"/>
    </source>
</evidence>
<dbReference type="PIRSF" id="PIRSF004638">
    <property type="entry name" value="UCP004638"/>
    <property type="match status" value="1"/>
</dbReference>
<evidence type="ECO:0000256" key="11">
    <source>
        <dbReference type="ARBA" id="ARBA00023004"/>
    </source>
</evidence>
<evidence type="ECO:0000256" key="7">
    <source>
        <dbReference type="ARBA" id="ARBA00022692"/>
    </source>
</evidence>
<evidence type="ECO:0000313" key="17">
    <source>
        <dbReference type="Proteomes" id="UP001301140"/>
    </source>
</evidence>
<feature type="binding site" description="axial binding residue" evidence="14">
    <location>
        <position position="12"/>
    </location>
    <ligand>
        <name>heme</name>
        <dbReference type="ChEBI" id="CHEBI:30413"/>
    </ligand>
    <ligandPart>
        <name>Fe</name>
        <dbReference type="ChEBI" id="CHEBI:18248"/>
    </ligandPart>
</feature>
<dbReference type="Pfam" id="PF03653">
    <property type="entry name" value="UPF0093"/>
    <property type="match status" value="1"/>
</dbReference>
<dbReference type="GO" id="GO:0046872">
    <property type="term" value="F:metal ion binding"/>
    <property type="evidence" value="ECO:0007669"/>
    <property type="project" value="UniProtKB-UniRule"/>
</dbReference>
<dbReference type="NCBIfam" id="TIGR00701">
    <property type="entry name" value="protoporphyrinogen oxidase HemJ"/>
    <property type="match status" value="1"/>
</dbReference>
<keyword evidence="5 14" id="KW-1003">Cell membrane</keyword>
<keyword evidence="6 14" id="KW-0349">Heme</keyword>
<accession>A0AAP3UXG7</accession>
<comment type="similarity">
    <text evidence="3 14 15">Belongs to the HemJ family.</text>
</comment>
<feature type="transmembrane region" description="Helical" evidence="14">
    <location>
        <begin position="53"/>
        <end position="76"/>
    </location>
</feature>
<dbReference type="EMBL" id="JARGEQ010000013">
    <property type="protein sequence ID" value="MDF1585198.1"/>
    <property type="molecule type" value="Genomic_DNA"/>
</dbReference>
<keyword evidence="10 14" id="KW-0560">Oxidoreductase</keyword>
<comment type="cofactor">
    <cofactor evidence="14 15">
        <name>heme b</name>
        <dbReference type="ChEBI" id="CHEBI:60344"/>
    </cofactor>
    <text evidence="14 15">Binds 1 heme b (iron(II)-protoporphyrin IX) group per subunit.</text>
</comment>
<evidence type="ECO:0000256" key="6">
    <source>
        <dbReference type="ARBA" id="ARBA00022617"/>
    </source>
</evidence>
<comment type="caution">
    <text evidence="16">The sequence shown here is derived from an EMBL/GenBank/DDBJ whole genome shotgun (WGS) entry which is preliminary data.</text>
</comment>
<dbReference type="PANTHER" id="PTHR40255">
    <property type="entry name" value="UPF0093 MEMBRANE PROTEIN SLR1790"/>
    <property type="match status" value="1"/>
</dbReference>
<dbReference type="HAMAP" id="MF_02239">
    <property type="entry name" value="HemJ"/>
    <property type="match status" value="1"/>
</dbReference>